<comment type="caution">
    <text evidence="2">The sequence shown here is derived from an EMBL/GenBank/DDBJ whole genome shotgun (WGS) entry which is preliminary data.</text>
</comment>
<dbReference type="EMBL" id="JBEPMX010000003">
    <property type="protein sequence ID" value="MET3682913.1"/>
    <property type="molecule type" value="Genomic_DNA"/>
</dbReference>
<dbReference type="EC" id="3.4.16.4" evidence="2"/>
<evidence type="ECO:0000313" key="3">
    <source>
        <dbReference type="Proteomes" id="UP001549167"/>
    </source>
</evidence>
<organism evidence="2 3">
    <name type="scientific">Alkalibacillus flavidus</name>
    <dbReference type="NCBI Taxonomy" id="546021"/>
    <lineage>
        <taxon>Bacteria</taxon>
        <taxon>Bacillati</taxon>
        <taxon>Bacillota</taxon>
        <taxon>Bacilli</taxon>
        <taxon>Bacillales</taxon>
        <taxon>Bacillaceae</taxon>
        <taxon>Alkalibacillus</taxon>
    </lineage>
</organism>
<dbReference type="InterPro" id="IPR012338">
    <property type="entry name" value="Beta-lactam/transpept-like"/>
</dbReference>
<keyword evidence="2" id="KW-0378">Hydrolase</keyword>
<dbReference type="SUPFAM" id="SSF56601">
    <property type="entry name" value="beta-lactamase/transpeptidase-like"/>
    <property type="match status" value="1"/>
</dbReference>
<dbReference type="InterPro" id="IPR045155">
    <property type="entry name" value="Beta-lactam_cat"/>
</dbReference>
<dbReference type="PANTHER" id="PTHR35333">
    <property type="entry name" value="BETA-LACTAMASE"/>
    <property type="match status" value="1"/>
</dbReference>
<dbReference type="InterPro" id="IPR000871">
    <property type="entry name" value="Beta-lactam_class-A"/>
</dbReference>
<dbReference type="GO" id="GO:0009002">
    <property type="term" value="F:serine-type D-Ala-D-Ala carboxypeptidase activity"/>
    <property type="evidence" value="ECO:0007669"/>
    <property type="project" value="UniProtKB-EC"/>
</dbReference>
<reference evidence="2 3" key="1">
    <citation type="submission" date="2024-06" db="EMBL/GenBank/DDBJ databases">
        <title>Genomic Encyclopedia of Type Strains, Phase IV (KMG-IV): sequencing the most valuable type-strain genomes for metagenomic binning, comparative biology and taxonomic classification.</title>
        <authorList>
            <person name="Goeker M."/>
        </authorList>
    </citation>
    <scope>NUCLEOTIDE SEQUENCE [LARGE SCALE GENOMIC DNA]</scope>
    <source>
        <strain evidence="2 3">DSM 23520</strain>
    </source>
</reference>
<sequence length="369" mass="41790">MNFWLIVIIILIPTIFAVLAKTIKSFDNKKTEHDVLKFIKNNPDKASLFAIQNNNVILEYQAGKKMPLASTLKVIIAIEFARQTDAKEIDPQHLVPLKDLDKYFIPYSDGGAHKDWINSLGEDNHNSKDRVTLLQIAKGMMQFSSNANTEFLIGELGLNRINHTIKSLSLHEHDSLFPISSANLICTYLQLENGNTFNQALKRIKEMTCEEYIEKATKINELLGSDKDKSLITKLSSKDIFNTQLQVVLSQKQPKSTTQEYATLMNAIRKKEILTSNAHDTLYEIMNVVPNSNSPLVDLGLKGGSSISILTTAFYSKDKYGNTIDMAIFIHDPSRLEILWLKNKFDLFIGKFTTNKDFRSEVIKALMVK</sequence>
<keyword evidence="3" id="KW-1185">Reference proteome</keyword>
<proteinExistence type="predicted"/>
<dbReference type="Pfam" id="PF13354">
    <property type="entry name" value="Beta-lactamase2"/>
    <property type="match status" value="1"/>
</dbReference>
<accession>A0ABV2KTJ9</accession>
<dbReference type="Gene3D" id="3.40.710.10">
    <property type="entry name" value="DD-peptidase/beta-lactamase superfamily"/>
    <property type="match status" value="1"/>
</dbReference>
<keyword evidence="2" id="KW-0121">Carboxypeptidase</keyword>
<protein>
    <submittedName>
        <fullName evidence="2">D-alanyl-D-alanine carboxypeptidase</fullName>
        <ecNumber evidence="2">3.4.16.4</ecNumber>
    </submittedName>
</protein>
<dbReference type="PANTHER" id="PTHR35333:SF3">
    <property type="entry name" value="BETA-LACTAMASE-TYPE TRANSPEPTIDASE FOLD CONTAINING PROTEIN"/>
    <property type="match status" value="1"/>
</dbReference>
<keyword evidence="2" id="KW-0645">Protease</keyword>
<dbReference type="Proteomes" id="UP001549167">
    <property type="component" value="Unassembled WGS sequence"/>
</dbReference>
<evidence type="ECO:0000259" key="1">
    <source>
        <dbReference type="Pfam" id="PF13354"/>
    </source>
</evidence>
<evidence type="ECO:0000313" key="2">
    <source>
        <dbReference type="EMBL" id="MET3682913.1"/>
    </source>
</evidence>
<feature type="domain" description="Beta-lactamase class A catalytic" evidence="1">
    <location>
        <begin position="55"/>
        <end position="287"/>
    </location>
</feature>
<dbReference type="RefSeq" id="WP_354219508.1">
    <property type="nucleotide sequence ID" value="NZ_JBEPMX010000003.1"/>
</dbReference>
<name>A0ABV2KTJ9_9BACI</name>
<gene>
    <name evidence="2" type="ORF">ABID56_001003</name>
</gene>